<gene>
    <name evidence="3" type="ORF">P280DRAFT_182652</name>
</gene>
<reference evidence="3" key="1">
    <citation type="journal article" date="2020" name="Stud. Mycol.">
        <title>101 Dothideomycetes genomes: a test case for predicting lifestyles and emergence of pathogens.</title>
        <authorList>
            <person name="Haridas S."/>
            <person name="Albert R."/>
            <person name="Binder M."/>
            <person name="Bloem J."/>
            <person name="Labutti K."/>
            <person name="Salamov A."/>
            <person name="Andreopoulos B."/>
            <person name="Baker S."/>
            <person name="Barry K."/>
            <person name="Bills G."/>
            <person name="Bluhm B."/>
            <person name="Cannon C."/>
            <person name="Castanera R."/>
            <person name="Culley D."/>
            <person name="Daum C."/>
            <person name="Ezra D."/>
            <person name="Gonzalez J."/>
            <person name="Henrissat B."/>
            <person name="Kuo A."/>
            <person name="Liang C."/>
            <person name="Lipzen A."/>
            <person name="Lutzoni F."/>
            <person name="Magnuson J."/>
            <person name="Mondo S."/>
            <person name="Nolan M."/>
            <person name="Ohm R."/>
            <person name="Pangilinan J."/>
            <person name="Park H.-J."/>
            <person name="Ramirez L."/>
            <person name="Alfaro M."/>
            <person name="Sun H."/>
            <person name="Tritt A."/>
            <person name="Yoshinaga Y."/>
            <person name="Zwiers L.-H."/>
            <person name="Turgeon B."/>
            <person name="Goodwin S."/>
            <person name="Spatafora J."/>
            <person name="Crous P."/>
            <person name="Grigoriev I."/>
        </authorList>
    </citation>
    <scope>NUCLEOTIDE SEQUENCE</scope>
    <source>
        <strain evidence="3">CBS 473.64</strain>
    </source>
</reference>
<dbReference type="EMBL" id="MU006778">
    <property type="protein sequence ID" value="KAF2644888.1"/>
    <property type="molecule type" value="Genomic_DNA"/>
</dbReference>
<proteinExistence type="predicted"/>
<protein>
    <submittedName>
        <fullName evidence="3">Uncharacterized protein</fullName>
    </submittedName>
</protein>
<feature type="compositionally biased region" description="Polar residues" evidence="2">
    <location>
        <begin position="188"/>
        <end position="202"/>
    </location>
</feature>
<dbReference type="Proteomes" id="UP000799753">
    <property type="component" value="Unassembled WGS sequence"/>
</dbReference>
<organism evidence="3 4">
    <name type="scientific">Massarina eburnea CBS 473.64</name>
    <dbReference type="NCBI Taxonomy" id="1395130"/>
    <lineage>
        <taxon>Eukaryota</taxon>
        <taxon>Fungi</taxon>
        <taxon>Dikarya</taxon>
        <taxon>Ascomycota</taxon>
        <taxon>Pezizomycotina</taxon>
        <taxon>Dothideomycetes</taxon>
        <taxon>Pleosporomycetidae</taxon>
        <taxon>Pleosporales</taxon>
        <taxon>Massarineae</taxon>
        <taxon>Massarinaceae</taxon>
        <taxon>Massarina</taxon>
    </lineage>
</organism>
<feature type="compositionally biased region" description="Pro residues" evidence="2">
    <location>
        <begin position="422"/>
        <end position="433"/>
    </location>
</feature>
<dbReference type="OrthoDB" id="4507572at2759"/>
<feature type="region of interest" description="Disordered" evidence="2">
    <location>
        <begin position="41"/>
        <end position="217"/>
    </location>
</feature>
<feature type="compositionally biased region" description="Polar residues" evidence="2">
    <location>
        <begin position="156"/>
        <end position="168"/>
    </location>
</feature>
<evidence type="ECO:0000313" key="3">
    <source>
        <dbReference type="EMBL" id="KAF2644888.1"/>
    </source>
</evidence>
<feature type="compositionally biased region" description="Low complexity" evidence="2">
    <location>
        <begin position="478"/>
        <end position="491"/>
    </location>
</feature>
<feature type="compositionally biased region" description="Low complexity" evidence="2">
    <location>
        <begin position="350"/>
        <end position="370"/>
    </location>
</feature>
<dbReference type="PANTHER" id="PTHR42023">
    <property type="entry name" value="BHLH DOMAIN-CONTAINING PROTEIN"/>
    <property type="match status" value="1"/>
</dbReference>
<feature type="compositionally biased region" description="Polar residues" evidence="2">
    <location>
        <begin position="70"/>
        <end position="80"/>
    </location>
</feature>
<accession>A0A6A6SEQ0</accession>
<keyword evidence="1" id="KW-0175">Coiled coil</keyword>
<feature type="compositionally biased region" description="Low complexity" evidence="2">
    <location>
        <begin position="411"/>
        <end position="421"/>
    </location>
</feature>
<keyword evidence="4" id="KW-1185">Reference proteome</keyword>
<feature type="region of interest" description="Disordered" evidence="2">
    <location>
        <begin position="315"/>
        <end position="500"/>
    </location>
</feature>
<evidence type="ECO:0000256" key="1">
    <source>
        <dbReference type="SAM" id="Coils"/>
    </source>
</evidence>
<feature type="region of interest" description="Disordered" evidence="2">
    <location>
        <begin position="1"/>
        <end position="21"/>
    </location>
</feature>
<sequence length="602" mass="66166">MWKRLQGHSREKERQIGNPVLVGTTYDEDQLKHIPNVNAVQNTTYQPGPQGYDEHLMPGYNDHNRVSEVPTVSSIYSQPSPDFRYNYRSSTGGHTGPDISPPSSPEPDRRYQDPNAPIRFPSMRDVSPVDEDRGRTNPSTRGASNIPVLRKAPPSLRNQDNPNATTQKFWGGKVAPNSKVRWDEYSGEPTSSNAGKSASVTPGSYAVGTSPPSEPRTMGYHVSVTGGEATARKDVPLAERANRFGSRPPPVDTKPRVEPWSRATGRAEIAKPLKDQRSGKPFSFARMMDSVKAAEPAKDIPDGVDSHQTSIKAVVPLKVGSNSPPRSLASPISSHSPEIKAPHSYPSPVTPTNNQSVVSVSNGSTVTRNVPVQPPSEPVTPTAKAPRKSVEDTPESANSKDKAALSRFSWTTYNTSTTYQQSPPPSPLPPLPTTLPTEVSSILNRKRPVPAPDKVPTRKPVGESTAKIMQPKSRRSDPSSPRPDSTFSTSSNAKALPRPPTELAAADHIEILESQMEDLRIRRNNVYRLLKDLNDMAPPNPMVTDFRRMRLVEQRKKNHENELADIKVEEHDIGLKLHRAIKKREALDPNGGSALWVRRVTQ</sequence>
<name>A0A6A6SEQ0_9PLEO</name>
<feature type="compositionally biased region" description="Polar residues" evidence="2">
    <location>
        <begin position="320"/>
        <end position="336"/>
    </location>
</feature>
<evidence type="ECO:0000256" key="2">
    <source>
        <dbReference type="SAM" id="MobiDB-lite"/>
    </source>
</evidence>
<dbReference type="PANTHER" id="PTHR42023:SF1">
    <property type="entry name" value="BHLH DOMAIN-CONTAINING PROTEIN"/>
    <property type="match status" value="1"/>
</dbReference>
<feature type="compositionally biased region" description="Basic and acidic residues" evidence="2">
    <location>
        <begin position="52"/>
        <end position="66"/>
    </location>
</feature>
<evidence type="ECO:0000313" key="4">
    <source>
        <dbReference type="Proteomes" id="UP000799753"/>
    </source>
</evidence>
<dbReference type="AlphaFoldDB" id="A0A6A6SEQ0"/>
<feature type="coiled-coil region" evidence="1">
    <location>
        <begin position="509"/>
        <end position="569"/>
    </location>
</feature>